<dbReference type="PANTHER" id="PTHR44196">
    <property type="entry name" value="DEHYDROGENASE/REDUCTASE SDR FAMILY MEMBER 7B"/>
    <property type="match status" value="1"/>
</dbReference>
<dbReference type="GO" id="GO:0016491">
    <property type="term" value="F:oxidoreductase activity"/>
    <property type="evidence" value="ECO:0007669"/>
    <property type="project" value="UniProtKB-KW"/>
</dbReference>
<protein>
    <submittedName>
        <fullName evidence="3">NAD(P)-dependent dehydrogenase (Short-subunit alcohol dehydrogenase family)</fullName>
    </submittedName>
</protein>
<evidence type="ECO:0000256" key="2">
    <source>
        <dbReference type="ARBA" id="ARBA00023002"/>
    </source>
</evidence>
<comment type="similarity">
    <text evidence="1">Belongs to the short-chain dehydrogenases/reductases (SDR) family.</text>
</comment>
<dbReference type="PRINTS" id="PR00081">
    <property type="entry name" value="GDHRDH"/>
</dbReference>
<gene>
    <name evidence="3" type="ORF">LX16_1899</name>
</gene>
<dbReference type="AlphaFoldDB" id="A0A562VEA2"/>
<evidence type="ECO:0000256" key="1">
    <source>
        <dbReference type="ARBA" id="ARBA00006484"/>
    </source>
</evidence>
<dbReference type="Pfam" id="PF00106">
    <property type="entry name" value="adh_short"/>
    <property type="match status" value="1"/>
</dbReference>
<dbReference type="SUPFAM" id="SSF51735">
    <property type="entry name" value="NAD(P)-binding Rossmann-fold domains"/>
    <property type="match status" value="1"/>
</dbReference>
<evidence type="ECO:0000313" key="4">
    <source>
        <dbReference type="Proteomes" id="UP000321617"/>
    </source>
</evidence>
<dbReference type="EMBL" id="VLLL01000005">
    <property type="protein sequence ID" value="TWJ16174.1"/>
    <property type="molecule type" value="Genomic_DNA"/>
</dbReference>
<dbReference type="InterPro" id="IPR002347">
    <property type="entry name" value="SDR_fam"/>
</dbReference>
<dbReference type="GO" id="GO:0016020">
    <property type="term" value="C:membrane"/>
    <property type="evidence" value="ECO:0007669"/>
    <property type="project" value="TreeGrafter"/>
</dbReference>
<organism evidence="3 4">
    <name type="scientific">Stackebrandtia albiflava</name>
    <dbReference type="NCBI Taxonomy" id="406432"/>
    <lineage>
        <taxon>Bacteria</taxon>
        <taxon>Bacillati</taxon>
        <taxon>Actinomycetota</taxon>
        <taxon>Actinomycetes</taxon>
        <taxon>Glycomycetales</taxon>
        <taxon>Glycomycetaceae</taxon>
        <taxon>Stackebrandtia</taxon>
    </lineage>
</organism>
<dbReference type="OrthoDB" id="3212478at2"/>
<name>A0A562VEA2_9ACTN</name>
<dbReference type="InterPro" id="IPR036291">
    <property type="entry name" value="NAD(P)-bd_dom_sf"/>
</dbReference>
<dbReference type="PANTHER" id="PTHR44196:SF1">
    <property type="entry name" value="DEHYDROGENASE_REDUCTASE SDR FAMILY MEMBER 7B"/>
    <property type="match status" value="1"/>
</dbReference>
<evidence type="ECO:0000313" key="3">
    <source>
        <dbReference type="EMBL" id="TWJ16174.1"/>
    </source>
</evidence>
<dbReference type="RefSeq" id="WP_147136127.1">
    <property type="nucleotide sequence ID" value="NZ_BAABIJ010000001.1"/>
</dbReference>
<proteinExistence type="inferred from homology"/>
<keyword evidence="4" id="KW-1185">Reference proteome</keyword>
<sequence>MELTGLRVVVTSAGRDFGRSLAIDLADAGAAVHLSARDPAAADETAALIRRRGGQAWPYRCDLADPDSIREFTAQVAARTPYVDVLVNNGARYLAGADPVSGTDRDVIDTIAATATGTILVTRGLLPSLERSERPDIVTMVSAVADPGHRRSEAHPAYYAAKHAQAGFLEILSHRLRPKGIRVMSLYPPDFDNPDRLGPDWDAPTSATDPLRAPSLTACVKFAIGQPRDCFLTSLRFEQAV</sequence>
<keyword evidence="2" id="KW-0560">Oxidoreductase</keyword>
<accession>A0A562VEA2</accession>
<comment type="caution">
    <text evidence="3">The sequence shown here is derived from an EMBL/GenBank/DDBJ whole genome shotgun (WGS) entry which is preliminary data.</text>
</comment>
<dbReference type="CDD" id="cd05233">
    <property type="entry name" value="SDR_c"/>
    <property type="match status" value="1"/>
</dbReference>
<dbReference type="Gene3D" id="3.40.50.720">
    <property type="entry name" value="NAD(P)-binding Rossmann-like Domain"/>
    <property type="match status" value="1"/>
</dbReference>
<dbReference type="Proteomes" id="UP000321617">
    <property type="component" value="Unassembled WGS sequence"/>
</dbReference>
<reference evidence="3 4" key="1">
    <citation type="journal article" date="2013" name="Stand. Genomic Sci.">
        <title>Genomic Encyclopedia of Type Strains, Phase I: The one thousand microbial genomes (KMG-I) project.</title>
        <authorList>
            <person name="Kyrpides N.C."/>
            <person name="Woyke T."/>
            <person name="Eisen J.A."/>
            <person name="Garrity G."/>
            <person name="Lilburn T.G."/>
            <person name="Beck B.J."/>
            <person name="Whitman W.B."/>
            <person name="Hugenholtz P."/>
            <person name="Klenk H.P."/>
        </authorList>
    </citation>
    <scope>NUCLEOTIDE SEQUENCE [LARGE SCALE GENOMIC DNA]</scope>
    <source>
        <strain evidence="3 4">DSM 45044</strain>
    </source>
</reference>